<name>A0A2V1A953_9ASCO</name>
<dbReference type="EMBL" id="PKFP01000001">
    <property type="protein sequence ID" value="PVH14205.1"/>
    <property type="molecule type" value="Genomic_DNA"/>
</dbReference>
<sequence>MSVEEIVTALAKPGEYSYRGTLEAASTWPSAEAELSKAINTLELFAYGNYGSFLRHQGQFLDLSGQLTKKLVQLTLISACNENEGRLVPFETVLKEYSLEQALEGREENLESLIMEMIDENVIVAKIDERQRSVKFVESLVLRDAFNDRKYPLRVLDQEDVRKRSVSEAKAFLQHWLDTKVIPAQAELQDA</sequence>
<evidence type="ECO:0000256" key="1">
    <source>
        <dbReference type="ARBA" id="ARBA00022790"/>
    </source>
</evidence>
<dbReference type="Proteomes" id="UP000244406">
    <property type="component" value="Unassembled WGS sequence"/>
</dbReference>
<dbReference type="GeneID" id="37002332"/>
<accession>A0A2V1A953</accession>
<gene>
    <name evidence="2" type="ORF">CXQ87_002332</name>
</gene>
<dbReference type="InterPro" id="IPR045237">
    <property type="entry name" value="COPS7/eIF3m"/>
</dbReference>
<dbReference type="AlphaFoldDB" id="A0A2V1A953"/>
<dbReference type="RefSeq" id="XP_025335145.1">
    <property type="nucleotide sequence ID" value="XM_025480845.1"/>
</dbReference>
<evidence type="ECO:0000313" key="2">
    <source>
        <dbReference type="EMBL" id="PVH14205.1"/>
    </source>
</evidence>
<dbReference type="GO" id="GO:0008180">
    <property type="term" value="C:COP9 signalosome"/>
    <property type="evidence" value="ECO:0007669"/>
    <property type="project" value="UniProtKB-KW"/>
</dbReference>
<keyword evidence="1" id="KW-0736">Signalosome</keyword>
<comment type="caution">
    <text evidence="2">The sequence shown here is derived from an EMBL/GenBank/DDBJ whole genome shotgun (WGS) entry which is preliminary data.</text>
</comment>
<organism evidence="2 3">
    <name type="scientific">Candidozyma duobushaemuli</name>
    <dbReference type="NCBI Taxonomy" id="1231522"/>
    <lineage>
        <taxon>Eukaryota</taxon>
        <taxon>Fungi</taxon>
        <taxon>Dikarya</taxon>
        <taxon>Ascomycota</taxon>
        <taxon>Saccharomycotina</taxon>
        <taxon>Pichiomycetes</taxon>
        <taxon>Metschnikowiaceae</taxon>
        <taxon>Candidozyma</taxon>
    </lineage>
</organism>
<dbReference type="PANTHER" id="PTHR15350">
    <property type="entry name" value="COP9 SIGNALOSOME COMPLEX SUBUNIT 7/DENDRITIC CELL PROTEIN GA17"/>
    <property type="match status" value="1"/>
</dbReference>
<reference evidence="2 3" key="1">
    <citation type="submission" date="2017-12" db="EMBL/GenBank/DDBJ databases">
        <title>Genome Sequence of the Amphotericin B-resistant Candida duobushaemulonii strain, B09383.</title>
        <authorList>
            <person name="Chow N.A."/>
            <person name="Gade L."/>
            <person name="Batra D."/>
            <person name="Rowe L.A."/>
            <person name="Loparev V.N."/>
            <person name="Litvintseva A.P."/>
        </authorList>
    </citation>
    <scope>NUCLEOTIDE SEQUENCE [LARGE SCALE GENOMIC DNA]</scope>
    <source>
        <strain evidence="2 3">B09383</strain>
    </source>
</reference>
<dbReference type="PANTHER" id="PTHR15350:SF5">
    <property type="entry name" value="COP9 SIGNALOSOME COMPLEX SUBUNIT 7"/>
    <property type="match status" value="1"/>
</dbReference>
<protein>
    <recommendedName>
        <fullName evidence="4">PCI domain-containing protein</fullName>
    </recommendedName>
</protein>
<proteinExistence type="predicted"/>
<dbReference type="VEuPathDB" id="FungiDB:CXQ87_002332"/>
<evidence type="ECO:0008006" key="4">
    <source>
        <dbReference type="Google" id="ProtNLM"/>
    </source>
</evidence>
<keyword evidence="3" id="KW-1185">Reference proteome</keyword>
<evidence type="ECO:0000313" key="3">
    <source>
        <dbReference type="Proteomes" id="UP000244406"/>
    </source>
</evidence>